<dbReference type="GO" id="GO:0010181">
    <property type="term" value="F:FMN binding"/>
    <property type="evidence" value="ECO:0007669"/>
    <property type="project" value="InterPro"/>
</dbReference>
<comment type="caution">
    <text evidence="10">The sequence shown here is derived from an EMBL/GenBank/DDBJ whole genome shotgun (WGS) entry which is preliminary data.</text>
</comment>
<evidence type="ECO:0000256" key="7">
    <source>
        <dbReference type="ARBA" id="ARBA00023002"/>
    </source>
</evidence>
<dbReference type="Pfam" id="PF04205">
    <property type="entry name" value="FMN_bind"/>
    <property type="match status" value="1"/>
</dbReference>
<dbReference type="RefSeq" id="WP_054653261.1">
    <property type="nucleotide sequence ID" value="NZ_AZGC01000054.1"/>
</dbReference>
<dbReference type="STRING" id="417373.GCA_001570685_00875"/>
<dbReference type="InterPro" id="IPR036188">
    <property type="entry name" value="FAD/NAD-bd_sf"/>
</dbReference>
<comment type="cofactor">
    <cofactor evidence="2">
        <name>FAD</name>
        <dbReference type="ChEBI" id="CHEBI:57692"/>
    </cofactor>
</comment>
<dbReference type="InterPro" id="IPR050315">
    <property type="entry name" value="FAD-oxidoreductase_2"/>
</dbReference>
<gene>
    <name evidence="10" type="ORF">FC21_GL000248</name>
</gene>
<dbReference type="GO" id="GO:0016020">
    <property type="term" value="C:membrane"/>
    <property type="evidence" value="ECO:0007669"/>
    <property type="project" value="InterPro"/>
</dbReference>
<dbReference type="Gene3D" id="3.90.1010.20">
    <property type="match status" value="1"/>
</dbReference>
<keyword evidence="11" id="KW-1185">Reference proteome</keyword>
<evidence type="ECO:0000259" key="9">
    <source>
        <dbReference type="SMART" id="SM00900"/>
    </source>
</evidence>
<keyword evidence="7" id="KW-0560">Oxidoreductase</keyword>
<evidence type="ECO:0000256" key="5">
    <source>
        <dbReference type="ARBA" id="ARBA00022630"/>
    </source>
</evidence>
<feature type="domain" description="FMN-binding" evidence="9">
    <location>
        <begin position="529"/>
        <end position="603"/>
    </location>
</feature>
<evidence type="ECO:0000256" key="8">
    <source>
        <dbReference type="ARBA" id="ARBA00049922"/>
    </source>
</evidence>
<dbReference type="EMBL" id="AZGC01000054">
    <property type="protein sequence ID" value="KRL92528.1"/>
    <property type="molecule type" value="Genomic_DNA"/>
</dbReference>
<dbReference type="InterPro" id="IPR027477">
    <property type="entry name" value="Succ_DH/fumarate_Rdtase_cat_sf"/>
</dbReference>
<dbReference type="Proteomes" id="UP000051084">
    <property type="component" value="Unassembled WGS sequence"/>
</dbReference>
<dbReference type="SUPFAM" id="SSF56425">
    <property type="entry name" value="Succinate dehydrogenase/fumarate reductase flavoprotein, catalytic domain"/>
    <property type="match status" value="1"/>
</dbReference>
<evidence type="ECO:0000256" key="1">
    <source>
        <dbReference type="ARBA" id="ARBA00001917"/>
    </source>
</evidence>
<dbReference type="AlphaFoldDB" id="A0A0R1UGK0"/>
<comment type="catalytic activity">
    <reaction evidence="8">
        <text>dihydrourocanate + A = urocanate + AH2</text>
        <dbReference type="Rhea" id="RHEA:36059"/>
        <dbReference type="ChEBI" id="CHEBI:13193"/>
        <dbReference type="ChEBI" id="CHEBI:17499"/>
        <dbReference type="ChEBI" id="CHEBI:27247"/>
        <dbReference type="ChEBI" id="CHEBI:72991"/>
        <dbReference type="EC" id="1.3.99.33"/>
    </reaction>
</comment>
<dbReference type="SUPFAM" id="SSF51905">
    <property type="entry name" value="FAD/NAD(P)-binding domain"/>
    <property type="match status" value="1"/>
</dbReference>
<dbReference type="PANTHER" id="PTHR43400">
    <property type="entry name" value="FUMARATE REDUCTASE"/>
    <property type="match status" value="1"/>
</dbReference>
<name>A0A0R1UGK0_9LACO</name>
<organism evidence="10 11">
    <name type="scientific">Limosilactobacillus equigenerosi DSM 18793 = JCM 14505</name>
    <dbReference type="NCBI Taxonomy" id="1423742"/>
    <lineage>
        <taxon>Bacteria</taxon>
        <taxon>Bacillati</taxon>
        <taxon>Bacillota</taxon>
        <taxon>Bacilli</taxon>
        <taxon>Lactobacillales</taxon>
        <taxon>Lactobacillaceae</taxon>
        <taxon>Limosilactobacillus</taxon>
    </lineage>
</organism>
<dbReference type="PANTHER" id="PTHR43400:SF10">
    <property type="entry name" value="3-OXOSTEROID 1-DEHYDROGENASE"/>
    <property type="match status" value="1"/>
</dbReference>
<dbReference type="InterPro" id="IPR003953">
    <property type="entry name" value="FAD-dep_OxRdtase_2_FAD-bd"/>
</dbReference>
<dbReference type="OrthoDB" id="9806724at2"/>
<protein>
    <recommendedName>
        <fullName evidence="4">Urocanate reductase</fullName>
        <ecNumber evidence="3">1.3.99.33</ecNumber>
    </recommendedName>
</protein>
<evidence type="ECO:0000256" key="2">
    <source>
        <dbReference type="ARBA" id="ARBA00001974"/>
    </source>
</evidence>
<keyword evidence="6" id="KW-0274">FAD</keyword>
<evidence type="ECO:0000256" key="3">
    <source>
        <dbReference type="ARBA" id="ARBA00013137"/>
    </source>
</evidence>
<dbReference type="GO" id="GO:0033765">
    <property type="term" value="F:steroid dehydrogenase activity, acting on the CH-CH group of donors"/>
    <property type="evidence" value="ECO:0007669"/>
    <property type="project" value="UniProtKB-ARBA"/>
</dbReference>
<dbReference type="SMART" id="SM00900">
    <property type="entry name" value="FMN_bind"/>
    <property type="match status" value="1"/>
</dbReference>
<evidence type="ECO:0000256" key="6">
    <source>
        <dbReference type="ARBA" id="ARBA00022827"/>
    </source>
</evidence>
<dbReference type="EC" id="1.3.99.33" evidence="3"/>
<comment type="cofactor">
    <cofactor evidence="1">
        <name>FMN</name>
        <dbReference type="ChEBI" id="CHEBI:58210"/>
    </cofactor>
</comment>
<keyword evidence="5" id="KW-0285">Flavoprotein</keyword>
<evidence type="ECO:0000313" key="10">
    <source>
        <dbReference type="EMBL" id="KRL92528.1"/>
    </source>
</evidence>
<reference evidence="10 11" key="1">
    <citation type="journal article" date="2015" name="Genome Announc.">
        <title>Expanding the biotechnology potential of lactobacilli through comparative genomics of 213 strains and associated genera.</title>
        <authorList>
            <person name="Sun Z."/>
            <person name="Harris H.M."/>
            <person name="McCann A."/>
            <person name="Guo C."/>
            <person name="Argimon S."/>
            <person name="Zhang W."/>
            <person name="Yang X."/>
            <person name="Jeffery I.B."/>
            <person name="Cooney J.C."/>
            <person name="Kagawa T.F."/>
            <person name="Liu W."/>
            <person name="Song Y."/>
            <person name="Salvetti E."/>
            <person name="Wrobel A."/>
            <person name="Rasinkangas P."/>
            <person name="Parkhill J."/>
            <person name="Rea M.C."/>
            <person name="O'Sullivan O."/>
            <person name="Ritari J."/>
            <person name="Douillard F.P."/>
            <person name="Paul Ross R."/>
            <person name="Yang R."/>
            <person name="Briner A.E."/>
            <person name="Felis G.E."/>
            <person name="de Vos W.M."/>
            <person name="Barrangou R."/>
            <person name="Klaenhammer T.R."/>
            <person name="Caufield P.W."/>
            <person name="Cui Y."/>
            <person name="Zhang H."/>
            <person name="O'Toole P.W."/>
        </authorList>
    </citation>
    <scope>NUCLEOTIDE SEQUENCE [LARGE SCALE GENOMIC DNA]</scope>
    <source>
        <strain evidence="10 11">DSM 18793</strain>
    </source>
</reference>
<accession>A0A0R1UGK0</accession>
<dbReference type="PATRIC" id="fig|1423742.4.peg.262"/>
<dbReference type="Gene3D" id="3.90.700.10">
    <property type="entry name" value="Succinate dehydrogenase/fumarate reductase flavoprotein, catalytic domain"/>
    <property type="match status" value="1"/>
</dbReference>
<evidence type="ECO:0000313" key="11">
    <source>
        <dbReference type="Proteomes" id="UP000051084"/>
    </source>
</evidence>
<dbReference type="Pfam" id="PF00890">
    <property type="entry name" value="FAD_binding_2"/>
    <property type="match status" value="1"/>
</dbReference>
<dbReference type="InterPro" id="IPR007329">
    <property type="entry name" value="FMN-bd"/>
</dbReference>
<dbReference type="Gene3D" id="3.50.50.60">
    <property type="entry name" value="FAD/NAD(P)-binding domain"/>
    <property type="match status" value="1"/>
</dbReference>
<evidence type="ECO:0000256" key="4">
    <source>
        <dbReference type="ARBA" id="ARBA00015872"/>
    </source>
</evidence>
<proteinExistence type="predicted"/>
<sequence length="604" mass="67010">MKSTDVKWNADYDVIVLGFGGAGATAARFAADKGAKVLIVDAAPFGHEGGNTRYSAQHVAMATDREKIQTYYEQLTAPFELNQNMLKTYLDGFVDMEDYFKKYLDTDAFVWSRDFKEGDQLDYKEHMAEYPEYEGSDTFDFALVHNRDFDAELWKVLRQKVLDRSDQIDVWLNSPATNLIQDPISKQVNGVVVVRNHKKYYLHANFGVVLATGGFENNAQMQQDYLHIHQLTPFGTLYNQGAGVKMAQEVGAKLWHMGNYESLGVIPGYTFKEAAGVRGRQIGHWKKLYNGSIFAVANDGTRFMKEDAKFRHGHIYDHGEYNLPHAFDNVWLVFDQNQYNQFVAEEKENGQTRYPAFLDKTVHATSVDDLAKQIKVPSDNLARTIKLFNRFAADGEDLAFNREPASLTALTGNDLYAIQLAPAVLNTQGGPMRNEHAQILDATETPIPHLYGAGELGGICTNRYQGGGNLAECLIFGKLAGENAAQRKADQGLVNVVNPVPAINDLIDGDRIDNIELGDHQYLGSTEAGIGGKIVVRVTYDQNKLENIEVLENHETEGIGALAIEKLPAEMVAKNSVEVDAIAGASSTTRALQEAVKQALKQAK</sequence>
<dbReference type="GO" id="GO:0008202">
    <property type="term" value="P:steroid metabolic process"/>
    <property type="evidence" value="ECO:0007669"/>
    <property type="project" value="UniProtKB-ARBA"/>
</dbReference>